<dbReference type="Proteomes" id="UP000270649">
    <property type="component" value="Unassembled WGS sequence"/>
</dbReference>
<keyword evidence="1" id="KW-0732">Signal</keyword>
<accession>A0A3M0GFM5</accession>
<sequence>MLNEKTLSKKVAVASLAVMISFSGVSLANAEPVQHAPIEQSGKFKVSAKDVSIINHLRREEGLPSLPKEVDSIKLDSDLKMKGFDKNGKPVSFPDHAVSSKAQKQIQTYDSGDSVMRNAAQAVVGCVAGVVGYDEILDILERRVGKLAFVKFLAKRVGWGLALSCVGGGVSAAMGWE</sequence>
<evidence type="ECO:0000256" key="1">
    <source>
        <dbReference type="SAM" id="SignalP"/>
    </source>
</evidence>
<protein>
    <recommendedName>
        <fullName evidence="6">Secreted protein</fullName>
    </recommendedName>
</protein>
<feature type="signal peptide" evidence="1">
    <location>
        <begin position="1"/>
        <end position="30"/>
    </location>
</feature>
<dbReference type="AlphaFoldDB" id="A0A3M0GFM5"/>
<evidence type="ECO:0000313" key="2">
    <source>
        <dbReference type="EMBL" id="MBM0242865.1"/>
    </source>
</evidence>
<dbReference type="RefSeq" id="WP_121927458.1">
    <property type="nucleotide sequence ID" value="NZ_CP068292.1"/>
</dbReference>
<gene>
    <name evidence="3" type="ORF">D9543_02750</name>
    <name evidence="2" type="ORF">GWO63_000725</name>
</gene>
<dbReference type="EMBL" id="REGC01000002">
    <property type="protein sequence ID" value="RMB63735.1"/>
    <property type="molecule type" value="Genomic_DNA"/>
</dbReference>
<dbReference type="EMBL" id="JAACBX020000001">
    <property type="protein sequence ID" value="MBM0242865.1"/>
    <property type="molecule type" value="Genomic_DNA"/>
</dbReference>
<organism evidence="3 4">
    <name type="scientific">Corynebacterium macginleyi</name>
    <dbReference type="NCBI Taxonomy" id="38290"/>
    <lineage>
        <taxon>Bacteria</taxon>
        <taxon>Bacillati</taxon>
        <taxon>Actinomycetota</taxon>
        <taxon>Actinomycetes</taxon>
        <taxon>Mycobacteriales</taxon>
        <taxon>Corynebacteriaceae</taxon>
        <taxon>Corynebacterium</taxon>
    </lineage>
</organism>
<evidence type="ECO:0000313" key="5">
    <source>
        <dbReference type="Proteomes" id="UP001518680"/>
    </source>
</evidence>
<name>A0A3M0GFM5_9CORY</name>
<comment type="caution">
    <text evidence="3">The sequence shown here is derived from an EMBL/GenBank/DDBJ whole genome shotgun (WGS) entry which is preliminary data.</text>
</comment>
<evidence type="ECO:0000313" key="3">
    <source>
        <dbReference type="EMBL" id="RMB63735.1"/>
    </source>
</evidence>
<dbReference type="Proteomes" id="UP001518680">
    <property type="component" value="Unassembled WGS sequence"/>
</dbReference>
<evidence type="ECO:0008006" key="6">
    <source>
        <dbReference type="Google" id="ProtNLM"/>
    </source>
</evidence>
<keyword evidence="5" id="KW-1185">Reference proteome</keyword>
<reference evidence="2 5" key="2">
    <citation type="submission" date="2021-01" db="EMBL/GenBank/DDBJ databases">
        <title>Complete genome sequences of Corynebacterium macginleyi strains isolated from infectious keratitis.</title>
        <authorList>
            <person name="Sagerfors S."/>
            <person name="Poehlein A."/>
            <person name="Soderquist B."/>
            <person name="Bruggemann H."/>
        </authorList>
    </citation>
    <scope>NUCLEOTIDE SEQUENCE [LARGE SCALE GENOMIC DNA]</scope>
    <source>
        <strain evidence="2 5">12T220</strain>
    </source>
</reference>
<feature type="chain" id="PRO_5018004735" description="Secreted protein" evidence="1">
    <location>
        <begin position="31"/>
        <end position="177"/>
    </location>
</feature>
<evidence type="ECO:0000313" key="4">
    <source>
        <dbReference type="Proteomes" id="UP000270649"/>
    </source>
</evidence>
<proteinExistence type="predicted"/>
<reference evidence="3 4" key="1">
    <citation type="submission" date="2018-10" db="EMBL/GenBank/DDBJ databases">
        <title>Corynebacterium macginleyi genome sequencing and assembly of the type strain and two clinical samples.</title>
        <authorList>
            <person name="Bernier A.-M."/>
            <person name="Bernard K."/>
        </authorList>
    </citation>
    <scope>NUCLEOTIDE SEQUENCE [LARGE SCALE GENOMIC DNA]</scope>
    <source>
        <strain evidence="3 4">NML 120205</strain>
    </source>
</reference>